<dbReference type="Pfam" id="PF09346">
    <property type="entry name" value="SMI1_KNR4"/>
    <property type="match status" value="1"/>
</dbReference>
<organism evidence="2 3">
    <name type="scientific">Nannocystis exedens</name>
    <dbReference type="NCBI Taxonomy" id="54"/>
    <lineage>
        <taxon>Bacteria</taxon>
        <taxon>Pseudomonadati</taxon>
        <taxon>Myxococcota</taxon>
        <taxon>Polyangia</taxon>
        <taxon>Nannocystales</taxon>
        <taxon>Nannocystaceae</taxon>
        <taxon>Nannocystis</taxon>
    </lineage>
</organism>
<proteinExistence type="predicted"/>
<dbReference type="InterPro" id="IPR037883">
    <property type="entry name" value="Knr4/Smi1-like_sf"/>
</dbReference>
<dbReference type="SUPFAM" id="SSF160631">
    <property type="entry name" value="SMI1/KNR4-like"/>
    <property type="match status" value="1"/>
</dbReference>
<dbReference type="Gene3D" id="1.25.40.10">
    <property type="entry name" value="Tetratricopeptide repeat domain"/>
    <property type="match status" value="2"/>
</dbReference>
<dbReference type="RefSeq" id="WP_096328499.1">
    <property type="nucleotide sequence ID" value="NZ_FOMX01000010.1"/>
</dbReference>
<dbReference type="InterPro" id="IPR011990">
    <property type="entry name" value="TPR-like_helical_dom_sf"/>
</dbReference>
<dbReference type="EMBL" id="FOMX01000010">
    <property type="protein sequence ID" value="SFE19091.1"/>
    <property type="molecule type" value="Genomic_DNA"/>
</dbReference>
<dbReference type="AlphaFoldDB" id="A0A1I1YHW3"/>
<evidence type="ECO:0000313" key="3">
    <source>
        <dbReference type="Proteomes" id="UP000199400"/>
    </source>
</evidence>
<feature type="domain" description="Knr4/Smi1-like" evidence="1">
    <location>
        <begin position="28"/>
        <end position="171"/>
    </location>
</feature>
<dbReference type="InterPro" id="IPR018958">
    <property type="entry name" value="Knr4/Smi1-like_dom"/>
</dbReference>
<keyword evidence="3" id="KW-1185">Reference proteome</keyword>
<evidence type="ECO:0000259" key="1">
    <source>
        <dbReference type="SMART" id="SM00860"/>
    </source>
</evidence>
<protein>
    <recommendedName>
        <fullName evidence="1">Knr4/Smi1-like domain-containing protein</fullName>
    </recommendedName>
</protein>
<reference evidence="3" key="1">
    <citation type="submission" date="2016-10" db="EMBL/GenBank/DDBJ databases">
        <authorList>
            <person name="Varghese N."/>
            <person name="Submissions S."/>
        </authorList>
    </citation>
    <scope>NUCLEOTIDE SEQUENCE [LARGE SCALE GENOMIC DNA]</scope>
    <source>
        <strain evidence="3">ATCC 25963</strain>
    </source>
</reference>
<dbReference type="STRING" id="54.SAMN02745121_03314"/>
<dbReference type="Proteomes" id="UP000199400">
    <property type="component" value="Unassembled WGS sequence"/>
</dbReference>
<dbReference type="OrthoDB" id="1190024at2"/>
<gene>
    <name evidence="2" type="ORF">SAMN02745121_03314</name>
</gene>
<evidence type="ECO:0000313" key="2">
    <source>
        <dbReference type="EMBL" id="SFE19091.1"/>
    </source>
</evidence>
<name>A0A1I1YHW3_9BACT</name>
<accession>A0A1I1YHW3</accession>
<dbReference type="SUPFAM" id="SSF48452">
    <property type="entry name" value="TPR-like"/>
    <property type="match status" value="1"/>
</dbReference>
<dbReference type="SMART" id="SM00860">
    <property type="entry name" value="SMI1_KNR4"/>
    <property type="match status" value="1"/>
</dbReference>
<sequence>MKKLPGHLRDKYEALLLVRPEWKGWARPLSNQQIAEWEQQFKATLPAEFIALLTEIGDRAPVSRHHALIPLAEAVPQLHRLGPAGPIHEPFPFTGDEPVDLPWDDDADEYADPYALRGCIPLLDDGCGTVDLLVVTGPERGRMWRFVPGGTQELRPLSRGLPRWYEDLLDVERAADDRRRQEIAALEATLLANPGDDQSALALASLVETEAPERALTLLRGVLTRHPDAPPARERLARLLFARGEYQELIDAFNGSPRIDLFRGASQELRGDHEAALATLRHASAGPLSPLELGFAHHYLARAHLHAGDPGRAREEARHASIDADTYAIIAAASAQLGRNEEAIKAAEEALRWMEPALARRPGELRAGSPHPAVLTREELLALKERCLRALSRSGGRDCP</sequence>